<comment type="caution">
    <text evidence="3">The sequence shown here is derived from an EMBL/GenBank/DDBJ whole genome shotgun (WGS) entry which is preliminary data.</text>
</comment>
<evidence type="ECO:0000313" key="4">
    <source>
        <dbReference type="Proteomes" id="UP000030960"/>
    </source>
</evidence>
<dbReference type="AlphaFoldDB" id="A0A0B3S3C7"/>
<dbReference type="PROSITE" id="PS51186">
    <property type="entry name" value="GNAT"/>
    <property type="match status" value="1"/>
</dbReference>
<dbReference type="Gene3D" id="3.40.630.30">
    <property type="match status" value="1"/>
</dbReference>
<accession>A0A0B3S3C7</accession>
<dbReference type="InterPro" id="IPR051531">
    <property type="entry name" value="N-acetyltransferase"/>
</dbReference>
<proteinExistence type="predicted"/>
<dbReference type="STRING" id="561184.SAMN05216376_106267"/>
<protein>
    <submittedName>
        <fullName evidence="3">Acetyltransferase and methytransferase-like protein</fullName>
    </submittedName>
</protein>
<feature type="compositionally biased region" description="Basic and acidic residues" evidence="1">
    <location>
        <begin position="144"/>
        <end position="154"/>
    </location>
</feature>
<keyword evidence="3" id="KW-0808">Transferase</keyword>
<dbReference type="EMBL" id="JSUQ01000007">
    <property type="protein sequence ID" value="KHQ53423.1"/>
    <property type="molecule type" value="Genomic_DNA"/>
</dbReference>
<dbReference type="PANTHER" id="PTHR43792:SF1">
    <property type="entry name" value="N-ACETYLTRANSFERASE DOMAIN-CONTAINING PROTEIN"/>
    <property type="match status" value="1"/>
</dbReference>
<reference evidence="3 4" key="1">
    <citation type="submission" date="2014-10" db="EMBL/GenBank/DDBJ databases">
        <title>Genome sequence of Ponticoccus sp. strain UMTAT08 isolated from clonal culture of toxic dinoflagellate Alexandrium tamiyavanichii.</title>
        <authorList>
            <person name="Gan H.Y."/>
            <person name="Muhd D.-D."/>
            <person name="Mohd Noor M.E."/>
            <person name="Yeong Y.S."/>
            <person name="Usup G."/>
        </authorList>
    </citation>
    <scope>NUCLEOTIDE SEQUENCE [LARGE SCALE GENOMIC DNA]</scope>
    <source>
        <strain evidence="3 4">UMTAT08</strain>
    </source>
</reference>
<evidence type="ECO:0000259" key="2">
    <source>
        <dbReference type="PROSITE" id="PS51186"/>
    </source>
</evidence>
<dbReference type="RefSeq" id="WP_052244417.1">
    <property type="nucleotide sequence ID" value="NZ_JSUQ01000007.1"/>
</dbReference>
<feature type="region of interest" description="Disordered" evidence="1">
    <location>
        <begin position="143"/>
        <end position="169"/>
    </location>
</feature>
<dbReference type="InterPro" id="IPR016181">
    <property type="entry name" value="Acyl_CoA_acyltransferase"/>
</dbReference>
<dbReference type="SUPFAM" id="SSF55729">
    <property type="entry name" value="Acyl-CoA N-acyltransferases (Nat)"/>
    <property type="match status" value="1"/>
</dbReference>
<gene>
    <name evidence="3" type="ORF">OA50_01953</name>
</gene>
<evidence type="ECO:0000256" key="1">
    <source>
        <dbReference type="SAM" id="MobiDB-lite"/>
    </source>
</evidence>
<dbReference type="Pfam" id="PF13302">
    <property type="entry name" value="Acetyltransf_3"/>
    <property type="match status" value="1"/>
</dbReference>
<name>A0A0B3S3C7_9RHOB</name>
<keyword evidence="4" id="KW-1185">Reference proteome</keyword>
<dbReference type="InterPro" id="IPR000182">
    <property type="entry name" value="GNAT_dom"/>
</dbReference>
<organism evidence="3 4">
    <name type="scientific">Mameliella alba</name>
    <dbReference type="NCBI Taxonomy" id="561184"/>
    <lineage>
        <taxon>Bacteria</taxon>
        <taxon>Pseudomonadati</taxon>
        <taxon>Pseudomonadota</taxon>
        <taxon>Alphaproteobacteria</taxon>
        <taxon>Rhodobacterales</taxon>
        <taxon>Roseobacteraceae</taxon>
        <taxon>Mameliella</taxon>
    </lineage>
</organism>
<dbReference type="Proteomes" id="UP000030960">
    <property type="component" value="Unassembled WGS sequence"/>
</dbReference>
<evidence type="ECO:0000313" key="3">
    <source>
        <dbReference type="EMBL" id="KHQ53423.1"/>
    </source>
</evidence>
<dbReference type="PANTHER" id="PTHR43792">
    <property type="entry name" value="GNAT FAMILY, PUTATIVE (AFU_ORTHOLOGUE AFUA_3G00765)-RELATED-RELATED"/>
    <property type="match status" value="1"/>
</dbReference>
<feature type="domain" description="N-acetyltransferase" evidence="2">
    <location>
        <begin position="27"/>
        <end position="169"/>
    </location>
</feature>
<dbReference type="GO" id="GO:0016747">
    <property type="term" value="F:acyltransferase activity, transferring groups other than amino-acyl groups"/>
    <property type="evidence" value="ECO:0007669"/>
    <property type="project" value="InterPro"/>
</dbReference>
<sequence length="169" mass="18576">MTGFATERLRVTPWEAALNDPASRPALEKRLAQILTPPVLQPLPPSVQLDETEKRIANWIAARRAVSDVWLVETDGILIGLLMLFSYPEGDENCAHLGYLFAEEAWGKGYATELVQGLVAHLDGTARITLLAGVDRSNPASARVLEKSGFRPDPETTSADTLRFRRSPP</sequence>